<evidence type="ECO:0000256" key="1">
    <source>
        <dbReference type="ARBA" id="ARBA00023015"/>
    </source>
</evidence>
<gene>
    <name evidence="5" type="ORF">ENX73_00700</name>
</gene>
<feature type="domain" description="HTH lacI-type" evidence="4">
    <location>
        <begin position="15"/>
        <end position="69"/>
    </location>
</feature>
<dbReference type="GO" id="GO:0000976">
    <property type="term" value="F:transcription cis-regulatory region binding"/>
    <property type="evidence" value="ECO:0007669"/>
    <property type="project" value="TreeGrafter"/>
</dbReference>
<dbReference type="PRINTS" id="PR00036">
    <property type="entry name" value="HTHLACI"/>
</dbReference>
<protein>
    <submittedName>
        <fullName evidence="5">LacI family transcriptional regulator</fullName>
    </submittedName>
</protein>
<evidence type="ECO:0000313" key="5">
    <source>
        <dbReference type="EMBL" id="HGE74631.1"/>
    </source>
</evidence>
<dbReference type="Gene3D" id="3.40.50.2300">
    <property type="match status" value="2"/>
</dbReference>
<keyword evidence="2" id="KW-0238">DNA-binding</keyword>
<comment type="caution">
    <text evidence="5">The sequence shown here is derived from an EMBL/GenBank/DDBJ whole genome shotgun (WGS) entry which is preliminary data.</text>
</comment>
<evidence type="ECO:0000259" key="4">
    <source>
        <dbReference type="PROSITE" id="PS50932"/>
    </source>
</evidence>
<dbReference type="CDD" id="cd01392">
    <property type="entry name" value="HTH_LacI"/>
    <property type="match status" value="1"/>
</dbReference>
<dbReference type="PANTHER" id="PTHR30146">
    <property type="entry name" value="LACI-RELATED TRANSCRIPTIONAL REPRESSOR"/>
    <property type="match status" value="1"/>
</dbReference>
<proteinExistence type="predicted"/>
<organism evidence="5">
    <name type="scientific">Mesoaciditoga lauensis</name>
    <dbReference type="NCBI Taxonomy" id="1495039"/>
    <lineage>
        <taxon>Bacteria</taxon>
        <taxon>Thermotogati</taxon>
        <taxon>Thermotogota</taxon>
        <taxon>Thermotogae</taxon>
        <taxon>Mesoaciditogales</taxon>
        <taxon>Mesoaciditogaceae</taxon>
        <taxon>Mesoaciditoga</taxon>
    </lineage>
</organism>
<evidence type="ECO:0000256" key="3">
    <source>
        <dbReference type="ARBA" id="ARBA00023163"/>
    </source>
</evidence>
<dbReference type="InterPro" id="IPR028082">
    <property type="entry name" value="Peripla_BP_I"/>
</dbReference>
<dbReference type="Pfam" id="PF00356">
    <property type="entry name" value="LacI"/>
    <property type="match status" value="1"/>
</dbReference>
<dbReference type="InterPro" id="IPR046335">
    <property type="entry name" value="LacI/GalR-like_sensor"/>
</dbReference>
<dbReference type="GO" id="GO:0003700">
    <property type="term" value="F:DNA-binding transcription factor activity"/>
    <property type="evidence" value="ECO:0007669"/>
    <property type="project" value="TreeGrafter"/>
</dbReference>
<dbReference type="InterPro" id="IPR000843">
    <property type="entry name" value="HTH_LacI"/>
</dbReference>
<dbReference type="SUPFAM" id="SSF53822">
    <property type="entry name" value="Periplasmic binding protein-like I"/>
    <property type="match status" value="1"/>
</dbReference>
<dbReference type="InterPro" id="IPR010982">
    <property type="entry name" value="Lambda_DNA-bd_dom_sf"/>
</dbReference>
<dbReference type="CDD" id="cd06267">
    <property type="entry name" value="PBP1_LacI_sugar_binding-like"/>
    <property type="match status" value="1"/>
</dbReference>
<dbReference type="PROSITE" id="PS50932">
    <property type="entry name" value="HTH_LACI_2"/>
    <property type="match status" value="1"/>
</dbReference>
<reference evidence="5" key="1">
    <citation type="journal article" date="2020" name="mSystems">
        <title>Genome- and Community-Level Interaction Insights into Carbon Utilization and Element Cycling Functions of Hydrothermarchaeota in Hydrothermal Sediment.</title>
        <authorList>
            <person name="Zhou Z."/>
            <person name="Liu Y."/>
            <person name="Xu W."/>
            <person name="Pan J."/>
            <person name="Luo Z.H."/>
            <person name="Li M."/>
        </authorList>
    </citation>
    <scope>NUCLEOTIDE SEQUENCE [LARGE SCALE GENOMIC DNA]</scope>
    <source>
        <strain evidence="5">SpSt-966</strain>
    </source>
</reference>
<dbReference type="SMART" id="SM00354">
    <property type="entry name" value="HTH_LACI"/>
    <property type="match status" value="1"/>
</dbReference>
<accession>A0A7V3RDM2</accession>
<dbReference type="Pfam" id="PF13377">
    <property type="entry name" value="Peripla_BP_3"/>
    <property type="match status" value="1"/>
</dbReference>
<dbReference type="AlphaFoldDB" id="A0A7V3RDM2"/>
<dbReference type="SUPFAM" id="SSF47413">
    <property type="entry name" value="lambda repressor-like DNA-binding domains"/>
    <property type="match status" value="1"/>
</dbReference>
<sequence>MKTFAKKELMMVKDKSIRDVAELAGVSISTVSRVLNEPSKVREELRRKVLDAVQTLEYRSNSIARALKGMPTKTIGLLIPSIENPFFPSMVRGVQDEAHRAGYSVFLCNTDGSGVIEETQYRLLLDKKVDGVVLVASKYTMKYLNEDGKLPIVMIDRYVNSQNFSYVTVDHQTGVRLALDHLWTLGHRKIAFLGSKLISSGAKERFQAYRRYMSEVKVQINEQLIIFGDYTYDSGMRMTDDLIKRETKFDSIICGNDLIAFGVIERLKKAGINVPQDISVVGYDDITFASYYTPKLTTVHQPTYEVGQMATRIMIDMISGTDKKTKHIKIEPTLVVRETTQRSRSGGK</sequence>
<dbReference type="PROSITE" id="PS00356">
    <property type="entry name" value="HTH_LACI_1"/>
    <property type="match status" value="1"/>
</dbReference>
<keyword evidence="1" id="KW-0805">Transcription regulation</keyword>
<dbReference type="PANTHER" id="PTHR30146:SF109">
    <property type="entry name" value="HTH-TYPE TRANSCRIPTIONAL REGULATOR GALS"/>
    <property type="match status" value="1"/>
</dbReference>
<dbReference type="Gene3D" id="1.10.260.40">
    <property type="entry name" value="lambda repressor-like DNA-binding domains"/>
    <property type="match status" value="1"/>
</dbReference>
<evidence type="ECO:0000256" key="2">
    <source>
        <dbReference type="ARBA" id="ARBA00023125"/>
    </source>
</evidence>
<keyword evidence="3" id="KW-0804">Transcription</keyword>
<name>A0A7V3RDM2_9BACT</name>
<dbReference type="EMBL" id="DTPE01000028">
    <property type="protein sequence ID" value="HGE74631.1"/>
    <property type="molecule type" value="Genomic_DNA"/>
</dbReference>